<accession>A0A1R3H5V2</accession>
<evidence type="ECO:0000313" key="1">
    <source>
        <dbReference type="EMBL" id="OMO65745.1"/>
    </source>
</evidence>
<name>A0A1R3H5V2_COCAP</name>
<protein>
    <submittedName>
        <fullName evidence="1">Uncharacterized protein</fullName>
    </submittedName>
</protein>
<dbReference type="Gramene" id="OMO65745">
    <property type="protein sequence ID" value="OMO65745"/>
    <property type="gene ID" value="CCACVL1_21425"/>
</dbReference>
<organism evidence="1 2">
    <name type="scientific">Corchorus capsularis</name>
    <name type="common">Jute</name>
    <dbReference type="NCBI Taxonomy" id="210143"/>
    <lineage>
        <taxon>Eukaryota</taxon>
        <taxon>Viridiplantae</taxon>
        <taxon>Streptophyta</taxon>
        <taxon>Embryophyta</taxon>
        <taxon>Tracheophyta</taxon>
        <taxon>Spermatophyta</taxon>
        <taxon>Magnoliopsida</taxon>
        <taxon>eudicotyledons</taxon>
        <taxon>Gunneridae</taxon>
        <taxon>Pentapetalae</taxon>
        <taxon>rosids</taxon>
        <taxon>malvids</taxon>
        <taxon>Malvales</taxon>
        <taxon>Malvaceae</taxon>
        <taxon>Grewioideae</taxon>
        <taxon>Apeibeae</taxon>
        <taxon>Corchorus</taxon>
    </lineage>
</organism>
<gene>
    <name evidence="1" type="ORF">CCACVL1_21425</name>
</gene>
<dbReference type="AlphaFoldDB" id="A0A1R3H5V2"/>
<evidence type="ECO:0000313" key="2">
    <source>
        <dbReference type="Proteomes" id="UP000188268"/>
    </source>
</evidence>
<feature type="non-terminal residue" evidence="1">
    <location>
        <position position="1"/>
    </location>
</feature>
<sequence length="72" mass="7971">TSHHEVVKVTSQATFGRRQLSAKMAARISPATTSNAFSASFESLFLRRLTDTVNLSSWNIPDFNKSTSPLKE</sequence>
<proteinExistence type="predicted"/>
<dbReference type="EMBL" id="AWWV01012601">
    <property type="protein sequence ID" value="OMO65745.1"/>
    <property type="molecule type" value="Genomic_DNA"/>
</dbReference>
<comment type="caution">
    <text evidence="1">The sequence shown here is derived from an EMBL/GenBank/DDBJ whole genome shotgun (WGS) entry which is preliminary data.</text>
</comment>
<dbReference type="Proteomes" id="UP000188268">
    <property type="component" value="Unassembled WGS sequence"/>
</dbReference>
<reference evidence="1 2" key="1">
    <citation type="submission" date="2013-09" db="EMBL/GenBank/DDBJ databases">
        <title>Corchorus capsularis genome sequencing.</title>
        <authorList>
            <person name="Alam M."/>
            <person name="Haque M.S."/>
            <person name="Islam M.S."/>
            <person name="Emdad E.M."/>
            <person name="Islam M.M."/>
            <person name="Ahmed B."/>
            <person name="Halim A."/>
            <person name="Hossen Q.M.M."/>
            <person name="Hossain M.Z."/>
            <person name="Ahmed R."/>
            <person name="Khan M.M."/>
            <person name="Islam R."/>
            <person name="Rashid M.M."/>
            <person name="Khan S.A."/>
            <person name="Rahman M.S."/>
            <person name="Alam M."/>
        </authorList>
    </citation>
    <scope>NUCLEOTIDE SEQUENCE [LARGE SCALE GENOMIC DNA]</scope>
    <source>
        <strain evidence="2">cv. CVL-1</strain>
        <tissue evidence="1">Whole seedling</tissue>
    </source>
</reference>
<keyword evidence="2" id="KW-1185">Reference proteome</keyword>